<proteinExistence type="predicted"/>
<dbReference type="STRING" id="106549.A0A540L8J8"/>
<evidence type="ECO:0000313" key="2">
    <source>
        <dbReference type="EMBL" id="TQD82629.1"/>
    </source>
</evidence>
<organism evidence="2 3">
    <name type="scientific">Malus baccata</name>
    <name type="common">Siberian crab apple</name>
    <name type="synonym">Pyrus baccata</name>
    <dbReference type="NCBI Taxonomy" id="106549"/>
    <lineage>
        <taxon>Eukaryota</taxon>
        <taxon>Viridiplantae</taxon>
        <taxon>Streptophyta</taxon>
        <taxon>Embryophyta</taxon>
        <taxon>Tracheophyta</taxon>
        <taxon>Spermatophyta</taxon>
        <taxon>Magnoliopsida</taxon>
        <taxon>eudicotyledons</taxon>
        <taxon>Gunneridae</taxon>
        <taxon>Pentapetalae</taxon>
        <taxon>rosids</taxon>
        <taxon>fabids</taxon>
        <taxon>Rosales</taxon>
        <taxon>Rosaceae</taxon>
        <taxon>Amygdaloideae</taxon>
        <taxon>Maleae</taxon>
        <taxon>Malus</taxon>
    </lineage>
</organism>
<accession>A0A540L8J8</accession>
<dbReference type="InterPro" id="IPR038943">
    <property type="entry name" value="PLDrp1-like"/>
</dbReference>
<protein>
    <submittedName>
        <fullName evidence="2">Uncharacterized protein</fullName>
    </submittedName>
</protein>
<feature type="compositionally biased region" description="Acidic residues" evidence="1">
    <location>
        <begin position="72"/>
        <end position="82"/>
    </location>
</feature>
<dbReference type="AlphaFoldDB" id="A0A540L8J8"/>
<dbReference type="PANTHER" id="PTHR33971">
    <property type="entry name" value="OS06G0232000 PROTEIN"/>
    <property type="match status" value="1"/>
</dbReference>
<sequence>MAHYRSYYSEKDTDDDTDIFDEYDPTPYEGGYDMGLTYGRPLQPSEETCYRHSSASDDYDEPEFPSYNEPSAYDDEALEEEYSSYARPSHEGDQFRKQRGGRKSESFDDEERTPAGEGGYGRKKLSSSWWPGCCTSDQAIQ</sequence>
<dbReference type="EMBL" id="VIEB01000713">
    <property type="protein sequence ID" value="TQD82629.1"/>
    <property type="molecule type" value="Genomic_DNA"/>
</dbReference>
<name>A0A540L8J8_MALBA</name>
<keyword evidence="3" id="KW-1185">Reference proteome</keyword>
<dbReference type="GO" id="GO:0070300">
    <property type="term" value="F:phosphatidic acid binding"/>
    <property type="evidence" value="ECO:0007669"/>
    <property type="project" value="InterPro"/>
</dbReference>
<gene>
    <name evidence="2" type="ORF">C1H46_031827</name>
</gene>
<dbReference type="PANTHER" id="PTHR33971:SF1">
    <property type="entry name" value="OS02G0743600 PROTEIN"/>
    <property type="match status" value="1"/>
</dbReference>
<evidence type="ECO:0000256" key="1">
    <source>
        <dbReference type="SAM" id="MobiDB-lite"/>
    </source>
</evidence>
<feature type="compositionally biased region" description="Basic and acidic residues" evidence="1">
    <location>
        <begin position="88"/>
        <end position="106"/>
    </location>
</feature>
<reference evidence="2 3" key="1">
    <citation type="journal article" date="2019" name="G3 (Bethesda)">
        <title>Sequencing of a Wild Apple (Malus baccata) Genome Unravels the Differences Between Cultivated and Wild Apple Species Regarding Disease Resistance and Cold Tolerance.</title>
        <authorList>
            <person name="Chen X."/>
        </authorList>
    </citation>
    <scope>NUCLEOTIDE SEQUENCE [LARGE SCALE GENOMIC DNA]</scope>
    <source>
        <strain evidence="3">cv. Shandingzi</strain>
        <tissue evidence="2">Leaves</tissue>
    </source>
</reference>
<comment type="caution">
    <text evidence="2">The sequence shown here is derived from an EMBL/GenBank/DDBJ whole genome shotgun (WGS) entry which is preliminary data.</text>
</comment>
<evidence type="ECO:0000313" key="3">
    <source>
        <dbReference type="Proteomes" id="UP000315295"/>
    </source>
</evidence>
<feature type="compositionally biased region" description="Acidic residues" evidence="1">
    <location>
        <begin position="12"/>
        <end position="24"/>
    </location>
</feature>
<dbReference type="Proteomes" id="UP000315295">
    <property type="component" value="Unassembled WGS sequence"/>
</dbReference>
<feature type="region of interest" description="Disordered" evidence="1">
    <location>
        <begin position="1"/>
        <end position="141"/>
    </location>
</feature>